<dbReference type="STRING" id="1938817.SAMN06296008_11336"/>
<evidence type="ECO:0000256" key="1">
    <source>
        <dbReference type="ARBA" id="ARBA00023115"/>
    </source>
</evidence>
<dbReference type="Proteomes" id="UP000192708">
    <property type="component" value="Unassembled WGS sequence"/>
</dbReference>
<evidence type="ECO:0000313" key="3">
    <source>
        <dbReference type="Proteomes" id="UP000192708"/>
    </source>
</evidence>
<keyword evidence="1" id="KW-0620">Polyamine biosynthesis</keyword>
<keyword evidence="3" id="KW-1185">Reference proteome</keyword>
<name>A0A1W2BGL4_9BURK</name>
<protein>
    <submittedName>
        <fullName evidence="2">Spermidine synthase</fullName>
    </submittedName>
</protein>
<evidence type="ECO:0000313" key="2">
    <source>
        <dbReference type="EMBL" id="SMC72079.1"/>
    </source>
</evidence>
<dbReference type="Pfam" id="PF01564">
    <property type="entry name" value="Spermine_synth"/>
    <property type="match status" value="1"/>
</dbReference>
<dbReference type="InterPro" id="IPR029063">
    <property type="entry name" value="SAM-dependent_MTases_sf"/>
</dbReference>
<organism evidence="2 3">
    <name type="scientific">Polynucleobacter kasalickyi</name>
    <dbReference type="NCBI Taxonomy" id="1938817"/>
    <lineage>
        <taxon>Bacteria</taxon>
        <taxon>Pseudomonadati</taxon>
        <taxon>Pseudomonadota</taxon>
        <taxon>Betaproteobacteria</taxon>
        <taxon>Burkholderiales</taxon>
        <taxon>Burkholderiaceae</taxon>
        <taxon>Polynucleobacter</taxon>
    </lineage>
</organism>
<dbReference type="SUPFAM" id="SSF53335">
    <property type="entry name" value="S-adenosyl-L-methionine-dependent methyltransferases"/>
    <property type="match status" value="1"/>
</dbReference>
<dbReference type="PANTHER" id="PTHR43317:SF1">
    <property type="entry name" value="THERMOSPERMINE SYNTHASE ACAULIS5"/>
    <property type="match status" value="1"/>
</dbReference>
<sequence>MKKNKKQKRFEPVTFSEIDGVRYLHLGTPWIQGAMRIKKPDLLELEYAQQMMGWLLFLEPQDNFNTLQLGVGTGSITKFTLGLHRKITATAVDLNPAVIVASQSMFGLNTMDPRLSLLQADALEFVKNKDNHHQFDVLAVDLFNGEASGPALSSKSFYKGCFDTLKAPGVLTVNLFSRHSSFKKNINNLCDAFGNRVLLFKEVHDYNVVAIAFKGPPLTVSWSELQKRAAYLQKQTKLPTEGWVDSIRENNLQDKKNLSI</sequence>
<proteinExistence type="predicted"/>
<dbReference type="EMBL" id="FWXJ01000013">
    <property type="protein sequence ID" value="SMC72079.1"/>
    <property type="molecule type" value="Genomic_DNA"/>
</dbReference>
<reference evidence="2 3" key="1">
    <citation type="submission" date="2017-04" db="EMBL/GenBank/DDBJ databases">
        <authorList>
            <person name="Afonso C.L."/>
            <person name="Miller P.J."/>
            <person name="Scott M.A."/>
            <person name="Spackman E."/>
            <person name="Goraichik I."/>
            <person name="Dimitrov K.M."/>
            <person name="Suarez D.L."/>
            <person name="Swayne D.E."/>
        </authorList>
    </citation>
    <scope>NUCLEOTIDE SEQUENCE [LARGE SCALE GENOMIC DNA]</scope>
    <source>
        <strain evidence="2 3">VK13</strain>
    </source>
</reference>
<dbReference type="Gene3D" id="3.40.50.150">
    <property type="entry name" value="Vaccinia Virus protein VP39"/>
    <property type="match status" value="1"/>
</dbReference>
<dbReference type="AlphaFoldDB" id="A0A1W2BGL4"/>
<dbReference type="GO" id="GO:0006596">
    <property type="term" value="P:polyamine biosynthetic process"/>
    <property type="evidence" value="ECO:0007669"/>
    <property type="project" value="UniProtKB-KW"/>
</dbReference>
<dbReference type="PANTHER" id="PTHR43317">
    <property type="entry name" value="THERMOSPERMINE SYNTHASE ACAULIS5"/>
    <property type="match status" value="1"/>
</dbReference>
<gene>
    <name evidence="2" type="ORF">SAMN06296008_11336</name>
</gene>
<accession>A0A1W2BGL4</accession>
<dbReference type="OrthoDB" id="117774at2"/>
<dbReference type="RefSeq" id="WP_084285005.1">
    <property type="nucleotide sequence ID" value="NZ_FWXJ01000013.1"/>
</dbReference>